<name>A0A1S3K510_LINAN</name>
<keyword evidence="8" id="KW-0807">Transducer</keyword>
<dbReference type="KEGG" id="lak:106178898"/>
<protein>
    <recommendedName>
        <fullName evidence="3">Thyrotropin-releasing hormone receptor</fullName>
    </recommendedName>
    <alternativeName>
        <fullName evidence="7">Thyroliberin receptor</fullName>
    </alternativeName>
</protein>
<dbReference type="PROSITE" id="PS00237">
    <property type="entry name" value="G_PROTEIN_RECEP_F1_1"/>
    <property type="match status" value="1"/>
</dbReference>
<evidence type="ECO:0000256" key="3">
    <source>
        <dbReference type="ARBA" id="ARBA00018873"/>
    </source>
</evidence>
<proteinExistence type="inferred from homology"/>
<dbReference type="PRINTS" id="PR00237">
    <property type="entry name" value="GPCRRHODOPSN"/>
</dbReference>
<dbReference type="RefSeq" id="XP_013417715.1">
    <property type="nucleotide sequence ID" value="XM_013562261.1"/>
</dbReference>
<feature type="transmembrane region" description="Helical" evidence="9">
    <location>
        <begin position="351"/>
        <end position="373"/>
    </location>
</feature>
<sequence>MSGKGFAPMNLSVLALETRGGNTSEAFAERLTALSNQSVRPLLFDARELGCEMSTLYYNWEKEFEACVDNDTGMGGNSTMLRTPTPWPLNTVILGVIFGVIFLLVGLVGNVMVVLVVTKTRTMHSPTNCYLVSLAVADITVLLSATLPNIVSLFLYIEDFPYGVVGCAFLTFLTYLGVNASALSITAFTIERYVAICHPMKAQTLCTVARAKRIILILWAFSITYCAPWLGLTKLNTAKYVGGIELDDCSLRLDRKTYGIYYTADFIVFYAVPLLLTAVLYVLIARMLFLSRGLSAPKPTVVRKSSRNGEHCFKNKAATSRVQVVKMLVVVVALFAALWLPYRLLVLYNSFVVKMLVVVVALFAALWLPYRLLVLYNSFVDKHFLNLYYILFCRNMIFLNSTINPILYNAMSIKFRTAFRR</sequence>
<dbReference type="AlphaFoldDB" id="A0A1S3K510"/>
<dbReference type="PANTHER" id="PTHR46061">
    <property type="entry name" value="THYROTROPIN-RELEASING HORMONE RECEPTOR"/>
    <property type="match status" value="1"/>
</dbReference>
<keyword evidence="6 9" id="KW-0472">Membrane</keyword>
<dbReference type="SUPFAM" id="SSF81321">
    <property type="entry name" value="Family A G protein-coupled receptor-like"/>
    <property type="match status" value="2"/>
</dbReference>
<feature type="transmembrane region" description="Helical" evidence="9">
    <location>
        <begin position="92"/>
        <end position="117"/>
    </location>
</feature>
<dbReference type="PANTHER" id="PTHR46061:SF3">
    <property type="entry name" value="THYROTROPIN-RELEASING HORMONE RECEPTOR"/>
    <property type="match status" value="1"/>
</dbReference>
<evidence type="ECO:0000256" key="9">
    <source>
        <dbReference type="SAM" id="Phobius"/>
    </source>
</evidence>
<accession>A0A1S3K510</accession>
<dbReference type="PRINTS" id="PR01846">
    <property type="entry name" value="TRHRFAMILY"/>
</dbReference>
<dbReference type="SMART" id="SM01381">
    <property type="entry name" value="7TM_GPCR_Srsx"/>
    <property type="match status" value="1"/>
</dbReference>
<dbReference type="OrthoDB" id="5987936at2759"/>
<keyword evidence="5 9" id="KW-1133">Transmembrane helix</keyword>
<feature type="transmembrane region" description="Helical" evidence="9">
    <location>
        <begin position="260"/>
        <end position="284"/>
    </location>
</feature>
<evidence type="ECO:0000259" key="10">
    <source>
        <dbReference type="PROSITE" id="PS50262"/>
    </source>
</evidence>
<dbReference type="Gene3D" id="1.20.1070.10">
    <property type="entry name" value="Rhodopsin 7-helix transmembrane proteins"/>
    <property type="match status" value="2"/>
</dbReference>
<feature type="transmembrane region" description="Helical" evidence="9">
    <location>
        <begin position="163"/>
        <end position="190"/>
    </location>
</feature>
<feature type="domain" description="G-protein coupled receptors family 1 profile" evidence="10">
    <location>
        <begin position="109"/>
        <end position="408"/>
    </location>
</feature>
<dbReference type="InterPro" id="IPR000276">
    <property type="entry name" value="GPCR_Rhodpsn"/>
</dbReference>
<gene>
    <name evidence="12" type="primary">LOC106178898</name>
</gene>
<organism evidence="11 12">
    <name type="scientific">Lingula anatina</name>
    <name type="common">Brachiopod</name>
    <name type="synonym">Lingula unguis</name>
    <dbReference type="NCBI Taxonomy" id="7574"/>
    <lineage>
        <taxon>Eukaryota</taxon>
        <taxon>Metazoa</taxon>
        <taxon>Spiralia</taxon>
        <taxon>Lophotrochozoa</taxon>
        <taxon>Brachiopoda</taxon>
        <taxon>Linguliformea</taxon>
        <taxon>Lingulata</taxon>
        <taxon>Lingulida</taxon>
        <taxon>Linguloidea</taxon>
        <taxon>Lingulidae</taxon>
        <taxon>Lingula</taxon>
    </lineage>
</organism>
<evidence type="ECO:0000256" key="5">
    <source>
        <dbReference type="ARBA" id="ARBA00022989"/>
    </source>
</evidence>
<dbReference type="Proteomes" id="UP000085678">
    <property type="component" value="Unplaced"/>
</dbReference>
<keyword evidence="8" id="KW-0297">G-protein coupled receptor</keyword>
<keyword evidence="11" id="KW-1185">Reference proteome</keyword>
<dbReference type="GeneID" id="106178898"/>
<comment type="subcellular location">
    <subcellularLocation>
        <location evidence="2">Membrane</location>
    </subcellularLocation>
</comment>
<dbReference type="Pfam" id="PF00001">
    <property type="entry name" value="7tm_1"/>
    <property type="match status" value="2"/>
</dbReference>
<evidence type="ECO:0000256" key="2">
    <source>
        <dbReference type="ARBA" id="ARBA00004370"/>
    </source>
</evidence>
<dbReference type="PRINTS" id="PR00751">
    <property type="entry name" value="THYROLIBRINR"/>
</dbReference>
<dbReference type="GO" id="GO:0004997">
    <property type="term" value="F:thyrotropin-releasing hormone receptor activity"/>
    <property type="evidence" value="ECO:0007669"/>
    <property type="project" value="InterPro"/>
</dbReference>
<feature type="transmembrane region" description="Helical" evidence="9">
    <location>
        <begin position="129"/>
        <end position="157"/>
    </location>
</feature>
<feature type="transmembrane region" description="Helical" evidence="9">
    <location>
        <begin position="211"/>
        <end position="230"/>
    </location>
</feature>
<comment type="similarity">
    <text evidence="8">Belongs to the G-protein coupled receptor 1 family.</text>
</comment>
<comment type="function">
    <text evidence="1">Receptor for thyrotropin-releasing hormone (TRH). Upon ligand binding, this G-protein-coupled receptor triggers activation of the phosphatidylinositol (IP3)-calcium-protein kinase C (PKC) pathway.</text>
</comment>
<evidence type="ECO:0000256" key="7">
    <source>
        <dbReference type="ARBA" id="ARBA00032251"/>
    </source>
</evidence>
<feature type="non-terminal residue" evidence="12">
    <location>
        <position position="421"/>
    </location>
</feature>
<evidence type="ECO:0000256" key="4">
    <source>
        <dbReference type="ARBA" id="ARBA00022692"/>
    </source>
</evidence>
<dbReference type="InParanoid" id="A0A1S3K510"/>
<feature type="transmembrane region" description="Helical" evidence="9">
    <location>
        <begin position="324"/>
        <end position="345"/>
    </location>
</feature>
<evidence type="ECO:0000313" key="12">
    <source>
        <dbReference type="RefSeq" id="XP_013417715.1"/>
    </source>
</evidence>
<feature type="transmembrane region" description="Helical" evidence="9">
    <location>
        <begin position="385"/>
        <end position="407"/>
    </location>
</feature>
<evidence type="ECO:0000256" key="8">
    <source>
        <dbReference type="RuleBase" id="RU000688"/>
    </source>
</evidence>
<dbReference type="PROSITE" id="PS50262">
    <property type="entry name" value="G_PROTEIN_RECEP_F1_2"/>
    <property type="match status" value="1"/>
</dbReference>
<evidence type="ECO:0000256" key="6">
    <source>
        <dbReference type="ARBA" id="ARBA00023136"/>
    </source>
</evidence>
<keyword evidence="8" id="KW-0675">Receptor</keyword>
<evidence type="ECO:0000256" key="1">
    <source>
        <dbReference type="ARBA" id="ARBA00004100"/>
    </source>
</evidence>
<dbReference type="InterPro" id="IPR017452">
    <property type="entry name" value="GPCR_Rhodpsn_7TM"/>
</dbReference>
<keyword evidence="4 8" id="KW-0812">Transmembrane</keyword>
<dbReference type="GO" id="GO:0016020">
    <property type="term" value="C:membrane"/>
    <property type="evidence" value="ECO:0007669"/>
    <property type="project" value="UniProtKB-SubCell"/>
</dbReference>
<evidence type="ECO:0000313" key="11">
    <source>
        <dbReference type="Proteomes" id="UP000085678"/>
    </source>
</evidence>
<dbReference type="InterPro" id="IPR002120">
    <property type="entry name" value="TRH_rcpt_1"/>
</dbReference>
<reference evidence="12" key="1">
    <citation type="submission" date="2025-08" db="UniProtKB">
        <authorList>
            <consortium name="RefSeq"/>
        </authorList>
    </citation>
    <scope>IDENTIFICATION</scope>
    <source>
        <tissue evidence="12">Gonads</tissue>
    </source>
</reference>